<name>A0A7J8T6G8_GOSDV</name>
<accession>A0A7J8T6G8</accession>
<organism evidence="1 2">
    <name type="scientific">Gossypium davidsonii</name>
    <name type="common">Davidson's cotton</name>
    <name type="synonym">Gossypium klotzschianum subsp. davidsonii</name>
    <dbReference type="NCBI Taxonomy" id="34287"/>
    <lineage>
        <taxon>Eukaryota</taxon>
        <taxon>Viridiplantae</taxon>
        <taxon>Streptophyta</taxon>
        <taxon>Embryophyta</taxon>
        <taxon>Tracheophyta</taxon>
        <taxon>Spermatophyta</taxon>
        <taxon>Magnoliopsida</taxon>
        <taxon>eudicotyledons</taxon>
        <taxon>Gunneridae</taxon>
        <taxon>Pentapetalae</taxon>
        <taxon>rosids</taxon>
        <taxon>malvids</taxon>
        <taxon>Malvales</taxon>
        <taxon>Malvaceae</taxon>
        <taxon>Malvoideae</taxon>
        <taxon>Gossypium</taxon>
    </lineage>
</organism>
<dbReference type="AlphaFoldDB" id="A0A7J8T6G8"/>
<protein>
    <submittedName>
        <fullName evidence="1">Uncharacterized protein</fullName>
    </submittedName>
</protein>
<dbReference type="EMBL" id="JABFAC010236594">
    <property type="protein sequence ID" value="MBA0633994.1"/>
    <property type="molecule type" value="Genomic_DNA"/>
</dbReference>
<proteinExistence type="predicted"/>
<keyword evidence="2" id="KW-1185">Reference proteome</keyword>
<evidence type="ECO:0000313" key="1">
    <source>
        <dbReference type="EMBL" id="MBA0633994.1"/>
    </source>
</evidence>
<sequence>MASYASFKVSLSIYLRKKKREVRDLNMDSRDLEPVYAYELGNLILVEPLSGTVVGITIVAPMKMHLFVPPLPSTTNTSKGSWWFSSIHSTTFNRGSMANKPCISILHESGG</sequence>
<gene>
    <name evidence="1" type="ORF">Godav_021984</name>
</gene>
<dbReference type="Proteomes" id="UP000593561">
    <property type="component" value="Unassembled WGS sequence"/>
</dbReference>
<evidence type="ECO:0000313" key="2">
    <source>
        <dbReference type="Proteomes" id="UP000593561"/>
    </source>
</evidence>
<comment type="caution">
    <text evidence="1">The sequence shown here is derived from an EMBL/GenBank/DDBJ whole genome shotgun (WGS) entry which is preliminary data.</text>
</comment>
<reference evidence="1 2" key="1">
    <citation type="journal article" date="2019" name="Genome Biol. Evol.">
        <title>Insights into the evolution of the New World diploid cottons (Gossypium, subgenus Houzingenia) based on genome sequencing.</title>
        <authorList>
            <person name="Grover C.E."/>
            <person name="Arick M.A. 2nd"/>
            <person name="Thrash A."/>
            <person name="Conover J.L."/>
            <person name="Sanders W.S."/>
            <person name="Peterson D.G."/>
            <person name="Frelichowski J.E."/>
            <person name="Scheffler J.A."/>
            <person name="Scheffler B.E."/>
            <person name="Wendel J.F."/>
        </authorList>
    </citation>
    <scope>NUCLEOTIDE SEQUENCE [LARGE SCALE GENOMIC DNA]</scope>
    <source>
        <strain evidence="1">27</strain>
        <tissue evidence="1">Leaf</tissue>
    </source>
</reference>